<evidence type="ECO:0000313" key="3">
    <source>
        <dbReference type="Proteomes" id="UP001596443"/>
    </source>
</evidence>
<evidence type="ECO:0000313" key="2">
    <source>
        <dbReference type="EMBL" id="MFC6785943.1"/>
    </source>
</evidence>
<feature type="region of interest" description="Disordered" evidence="1">
    <location>
        <begin position="1"/>
        <end position="24"/>
    </location>
</feature>
<dbReference type="EMBL" id="JBHSWX010000012">
    <property type="protein sequence ID" value="MFC6785943.1"/>
    <property type="molecule type" value="Genomic_DNA"/>
</dbReference>
<sequence length="76" mass="7843">MTDGTDDTGQEPSTDADEPTPAEAASAFIASADDVYDDYDRGYVDADAALAVLSSRIDDLRDAVDSAAAAENGDEP</sequence>
<comment type="caution">
    <text evidence="2">The sequence shown here is derived from an EMBL/GenBank/DDBJ whole genome shotgun (WGS) entry which is preliminary data.</text>
</comment>
<protein>
    <submittedName>
        <fullName evidence="2">Uncharacterized protein</fullName>
    </submittedName>
</protein>
<dbReference type="GeneID" id="81209005"/>
<reference evidence="2 3" key="1">
    <citation type="journal article" date="2019" name="Int. J. Syst. Evol. Microbiol.">
        <title>The Global Catalogue of Microorganisms (GCM) 10K type strain sequencing project: providing services to taxonomists for standard genome sequencing and annotation.</title>
        <authorList>
            <consortium name="The Broad Institute Genomics Platform"/>
            <consortium name="The Broad Institute Genome Sequencing Center for Infectious Disease"/>
            <person name="Wu L."/>
            <person name="Ma J."/>
        </authorList>
    </citation>
    <scope>NUCLEOTIDE SEQUENCE [LARGE SCALE GENOMIC DNA]</scope>
    <source>
        <strain evidence="2 3">SYNS20</strain>
    </source>
</reference>
<name>A0ABD5T992_9EURY</name>
<dbReference type="AlphaFoldDB" id="A0ABD5T992"/>
<dbReference type="RefSeq" id="WP_284062760.1">
    <property type="nucleotide sequence ID" value="NZ_CP126158.1"/>
</dbReference>
<keyword evidence="3" id="KW-1185">Reference proteome</keyword>
<proteinExistence type="predicted"/>
<organism evidence="2 3">
    <name type="scientific">Halobaculum halobium</name>
    <dbReference type="NCBI Taxonomy" id="3032281"/>
    <lineage>
        <taxon>Archaea</taxon>
        <taxon>Methanobacteriati</taxon>
        <taxon>Methanobacteriota</taxon>
        <taxon>Stenosarchaea group</taxon>
        <taxon>Halobacteria</taxon>
        <taxon>Halobacteriales</taxon>
        <taxon>Haloferacaceae</taxon>
        <taxon>Halobaculum</taxon>
    </lineage>
</organism>
<evidence type="ECO:0000256" key="1">
    <source>
        <dbReference type="SAM" id="MobiDB-lite"/>
    </source>
</evidence>
<dbReference type="Proteomes" id="UP001596443">
    <property type="component" value="Unassembled WGS sequence"/>
</dbReference>
<gene>
    <name evidence="2" type="ORF">ACFQFD_08120</name>
</gene>
<feature type="compositionally biased region" description="Acidic residues" evidence="1">
    <location>
        <begin position="1"/>
        <end position="20"/>
    </location>
</feature>
<accession>A0ABD5T992</accession>